<reference evidence="2" key="1">
    <citation type="journal article" date="2023" name="Science">
        <title>Genome structures resolve the early diversification of teleost fishes.</title>
        <authorList>
            <person name="Parey E."/>
            <person name="Louis A."/>
            <person name="Montfort J."/>
            <person name="Bouchez O."/>
            <person name="Roques C."/>
            <person name="Iampietro C."/>
            <person name="Lluch J."/>
            <person name="Castinel A."/>
            <person name="Donnadieu C."/>
            <person name="Desvignes T."/>
            <person name="Floi Bucao C."/>
            <person name="Jouanno E."/>
            <person name="Wen M."/>
            <person name="Mejri S."/>
            <person name="Dirks R."/>
            <person name="Jansen H."/>
            <person name="Henkel C."/>
            <person name="Chen W.J."/>
            <person name="Zahm M."/>
            <person name="Cabau C."/>
            <person name="Klopp C."/>
            <person name="Thompson A.W."/>
            <person name="Robinson-Rechavi M."/>
            <person name="Braasch I."/>
            <person name="Lecointre G."/>
            <person name="Bobe J."/>
            <person name="Postlethwait J.H."/>
            <person name="Berthelot C."/>
            <person name="Roest Crollius H."/>
            <person name="Guiguen Y."/>
        </authorList>
    </citation>
    <scope>NUCLEOTIDE SEQUENCE</scope>
    <source>
        <strain evidence="2">NC1722</strain>
    </source>
</reference>
<dbReference type="Proteomes" id="UP001221898">
    <property type="component" value="Unassembled WGS sequence"/>
</dbReference>
<gene>
    <name evidence="2" type="ORF">AAFF_G00285440</name>
</gene>
<dbReference type="AlphaFoldDB" id="A0AAD7TAD9"/>
<feature type="compositionally biased region" description="Basic residues" evidence="1">
    <location>
        <begin position="66"/>
        <end position="80"/>
    </location>
</feature>
<organism evidence="2 3">
    <name type="scientific">Aldrovandia affinis</name>
    <dbReference type="NCBI Taxonomy" id="143900"/>
    <lineage>
        <taxon>Eukaryota</taxon>
        <taxon>Metazoa</taxon>
        <taxon>Chordata</taxon>
        <taxon>Craniata</taxon>
        <taxon>Vertebrata</taxon>
        <taxon>Euteleostomi</taxon>
        <taxon>Actinopterygii</taxon>
        <taxon>Neopterygii</taxon>
        <taxon>Teleostei</taxon>
        <taxon>Notacanthiformes</taxon>
        <taxon>Halosauridae</taxon>
        <taxon>Aldrovandia</taxon>
    </lineage>
</organism>
<proteinExistence type="predicted"/>
<evidence type="ECO:0000313" key="2">
    <source>
        <dbReference type="EMBL" id="KAJ8417317.1"/>
    </source>
</evidence>
<keyword evidence="3" id="KW-1185">Reference proteome</keyword>
<feature type="region of interest" description="Disordered" evidence="1">
    <location>
        <begin position="37"/>
        <end position="85"/>
    </location>
</feature>
<evidence type="ECO:0000313" key="3">
    <source>
        <dbReference type="Proteomes" id="UP001221898"/>
    </source>
</evidence>
<sequence length="112" mass="12490">MARPDLAAAPRGSRERIQSARRWQSALTWHYLTPPEACSDTYRRDEPANWSPGRSLAPLANGRPSPSHRRGYGRTCHRARTPAPPAVCHACPRRARLAEPTAPCQRRFIPGA</sequence>
<name>A0AAD7TAD9_9TELE</name>
<accession>A0AAD7TAD9</accession>
<comment type="caution">
    <text evidence="2">The sequence shown here is derived from an EMBL/GenBank/DDBJ whole genome shotgun (WGS) entry which is preliminary data.</text>
</comment>
<evidence type="ECO:0000256" key="1">
    <source>
        <dbReference type="SAM" id="MobiDB-lite"/>
    </source>
</evidence>
<dbReference type="EMBL" id="JAINUG010000004">
    <property type="protein sequence ID" value="KAJ8417317.1"/>
    <property type="molecule type" value="Genomic_DNA"/>
</dbReference>
<protein>
    <submittedName>
        <fullName evidence="2">Uncharacterized protein</fullName>
    </submittedName>
</protein>